<dbReference type="PANTHER" id="PTHR31301">
    <property type="entry name" value="LOB DOMAIN-CONTAINING PROTEIN 4-RELATED"/>
    <property type="match status" value="1"/>
</dbReference>
<accession>A0A811RPA9</accession>
<feature type="domain" description="LOB" evidence="2">
    <location>
        <begin position="5"/>
        <end position="106"/>
    </location>
</feature>
<evidence type="ECO:0000313" key="4">
    <source>
        <dbReference type="Proteomes" id="UP000604825"/>
    </source>
</evidence>
<dbReference type="AlphaFoldDB" id="A0A811RPA9"/>
<sequence length="210" mass="22251">MGGGSPCASCKLLRRRCTKDCIFAPFFPADDPHKFAIVHKVFGASNVSKMLQELPVQQRGDAVSSLVYEANARMRDPVYGCVGAISFLQNQVSQLQMQLAVAQAEILCIQMQRRDDVGGGGPDVDVVVPPPSSLVAAAAGSADQHHHHMTMAMRQQAMMATDVDVDAFLMQNAATAGAIPPQLMGMGYGGAASAGAMGETTALKRESLWT</sequence>
<comment type="caution">
    <text evidence="3">The sequence shown here is derived from an EMBL/GenBank/DDBJ whole genome shotgun (WGS) entry which is preliminary data.</text>
</comment>
<evidence type="ECO:0000313" key="3">
    <source>
        <dbReference type="EMBL" id="CAD6272399.1"/>
    </source>
</evidence>
<reference evidence="3" key="1">
    <citation type="submission" date="2020-10" db="EMBL/GenBank/DDBJ databases">
        <authorList>
            <person name="Han B."/>
            <person name="Lu T."/>
            <person name="Zhao Q."/>
            <person name="Huang X."/>
            <person name="Zhao Y."/>
        </authorList>
    </citation>
    <scope>NUCLEOTIDE SEQUENCE</scope>
</reference>
<dbReference type="PROSITE" id="PS50891">
    <property type="entry name" value="LOB"/>
    <property type="match status" value="1"/>
</dbReference>
<evidence type="ECO:0000259" key="2">
    <source>
        <dbReference type="PROSITE" id="PS50891"/>
    </source>
</evidence>
<protein>
    <recommendedName>
        <fullName evidence="2">LOB domain-containing protein</fullName>
    </recommendedName>
</protein>
<name>A0A811RPA9_9POAL</name>
<dbReference type="EMBL" id="CAJGYO010000016">
    <property type="protein sequence ID" value="CAD6272399.1"/>
    <property type="molecule type" value="Genomic_DNA"/>
</dbReference>
<dbReference type="Proteomes" id="UP000604825">
    <property type="component" value="Unassembled WGS sequence"/>
</dbReference>
<comment type="similarity">
    <text evidence="1">Belongs to the LOB domain-containing protein family.</text>
</comment>
<dbReference type="OrthoDB" id="2020166at2759"/>
<evidence type="ECO:0000256" key="1">
    <source>
        <dbReference type="ARBA" id="ARBA00005474"/>
    </source>
</evidence>
<dbReference type="Pfam" id="PF03195">
    <property type="entry name" value="LOB"/>
    <property type="match status" value="1"/>
</dbReference>
<organism evidence="3 4">
    <name type="scientific">Miscanthus lutarioriparius</name>
    <dbReference type="NCBI Taxonomy" id="422564"/>
    <lineage>
        <taxon>Eukaryota</taxon>
        <taxon>Viridiplantae</taxon>
        <taxon>Streptophyta</taxon>
        <taxon>Embryophyta</taxon>
        <taxon>Tracheophyta</taxon>
        <taxon>Spermatophyta</taxon>
        <taxon>Magnoliopsida</taxon>
        <taxon>Liliopsida</taxon>
        <taxon>Poales</taxon>
        <taxon>Poaceae</taxon>
        <taxon>PACMAD clade</taxon>
        <taxon>Panicoideae</taxon>
        <taxon>Andropogonodae</taxon>
        <taxon>Andropogoneae</taxon>
        <taxon>Saccharinae</taxon>
        <taxon>Miscanthus</taxon>
    </lineage>
</organism>
<gene>
    <name evidence="3" type="ORF">NCGR_LOCUS55674</name>
</gene>
<dbReference type="InterPro" id="IPR004883">
    <property type="entry name" value="LOB"/>
</dbReference>
<proteinExistence type="inferred from homology"/>
<keyword evidence="4" id="KW-1185">Reference proteome</keyword>
<dbReference type="PANTHER" id="PTHR31301:SF15">
    <property type="entry name" value="LOB DOMAIN-CONTAINING PROTEIN 12"/>
    <property type="match status" value="1"/>
</dbReference>